<feature type="transmembrane region" description="Helical" evidence="6">
    <location>
        <begin position="189"/>
        <end position="214"/>
    </location>
</feature>
<protein>
    <submittedName>
        <fullName evidence="7">Uncharacterized protein</fullName>
    </submittedName>
</protein>
<feature type="transmembrane region" description="Helical" evidence="6">
    <location>
        <begin position="114"/>
        <end position="140"/>
    </location>
</feature>
<keyword evidence="4 6" id="KW-0472">Membrane</keyword>
<dbReference type="AlphaFoldDB" id="A0AA35RHN6"/>
<evidence type="ECO:0000313" key="7">
    <source>
        <dbReference type="EMBL" id="CAI8011675.1"/>
    </source>
</evidence>
<evidence type="ECO:0000256" key="5">
    <source>
        <dbReference type="ARBA" id="ARBA00093776"/>
    </source>
</evidence>
<evidence type="ECO:0000256" key="1">
    <source>
        <dbReference type="ARBA" id="ARBA00004141"/>
    </source>
</evidence>
<accession>A0AA35RHN6</accession>
<evidence type="ECO:0000313" key="8">
    <source>
        <dbReference type="Proteomes" id="UP001174909"/>
    </source>
</evidence>
<dbReference type="Proteomes" id="UP001174909">
    <property type="component" value="Unassembled WGS sequence"/>
</dbReference>
<keyword evidence="8" id="KW-1185">Reference proteome</keyword>
<dbReference type="Pfam" id="PF26158">
    <property type="entry name" value="Claudin_TMEM179-179B"/>
    <property type="match status" value="1"/>
</dbReference>
<comment type="similarity">
    <text evidence="5">Belongs to the TMEM179 family.</text>
</comment>
<dbReference type="EMBL" id="CASHTH010001114">
    <property type="protein sequence ID" value="CAI8011675.1"/>
    <property type="molecule type" value="Genomic_DNA"/>
</dbReference>
<evidence type="ECO:0000256" key="2">
    <source>
        <dbReference type="ARBA" id="ARBA00022692"/>
    </source>
</evidence>
<name>A0AA35RHN6_GEOBA</name>
<gene>
    <name evidence="7" type="ORF">GBAR_LOCUS7500</name>
</gene>
<evidence type="ECO:0000256" key="6">
    <source>
        <dbReference type="SAM" id="Phobius"/>
    </source>
</evidence>
<sequence length="234" mass="25665">MRMASFAENQGSRVFHLMMILPAGFLLLLLSLISLSTLAHTNNEFLDKYEENEPNGDANCIFYAESEDNRLKFQEGDSCAFSVAGGGVLVALAVAFTVVLVVKAIFGISVFSLTALIELGMSAAGALWALIVASIITAGLNKTCQAYRDTYEDFGFDKFPCCSFYYSSNSDTGDEDYMFFYEELNTSKITAWIAMVLLLVLAGVYTFIIIRYFFGSSKITSSKSDPTTAKTNPI</sequence>
<keyword evidence="3 6" id="KW-1133">Transmembrane helix</keyword>
<organism evidence="7 8">
    <name type="scientific">Geodia barretti</name>
    <name type="common">Barrett's horny sponge</name>
    <dbReference type="NCBI Taxonomy" id="519541"/>
    <lineage>
        <taxon>Eukaryota</taxon>
        <taxon>Metazoa</taxon>
        <taxon>Porifera</taxon>
        <taxon>Demospongiae</taxon>
        <taxon>Heteroscleromorpha</taxon>
        <taxon>Tetractinellida</taxon>
        <taxon>Astrophorina</taxon>
        <taxon>Geodiidae</taxon>
        <taxon>Geodia</taxon>
    </lineage>
</organism>
<reference evidence="7" key="1">
    <citation type="submission" date="2023-03" db="EMBL/GenBank/DDBJ databases">
        <authorList>
            <person name="Steffen K."/>
            <person name="Cardenas P."/>
        </authorList>
    </citation>
    <scope>NUCLEOTIDE SEQUENCE</scope>
</reference>
<evidence type="ECO:0000256" key="4">
    <source>
        <dbReference type="ARBA" id="ARBA00023136"/>
    </source>
</evidence>
<feature type="transmembrane region" description="Helical" evidence="6">
    <location>
        <begin position="80"/>
        <end position="102"/>
    </location>
</feature>
<evidence type="ECO:0000256" key="3">
    <source>
        <dbReference type="ARBA" id="ARBA00022989"/>
    </source>
</evidence>
<comment type="subcellular location">
    <subcellularLocation>
        <location evidence="1">Membrane</location>
        <topology evidence="1">Multi-pass membrane protein</topology>
    </subcellularLocation>
</comment>
<dbReference type="InterPro" id="IPR059010">
    <property type="entry name" value="TMEM179-179B"/>
</dbReference>
<keyword evidence="2 6" id="KW-0812">Transmembrane</keyword>
<comment type="caution">
    <text evidence="7">The sequence shown here is derived from an EMBL/GenBank/DDBJ whole genome shotgun (WGS) entry which is preliminary data.</text>
</comment>
<proteinExistence type="inferred from homology"/>